<accession>A0A382RR21</accession>
<protein>
    <recommendedName>
        <fullName evidence="2">Lipoprotein</fullName>
    </recommendedName>
</protein>
<reference evidence="1" key="1">
    <citation type="submission" date="2018-05" db="EMBL/GenBank/DDBJ databases">
        <authorList>
            <person name="Lanie J.A."/>
            <person name="Ng W.-L."/>
            <person name="Kazmierczak K.M."/>
            <person name="Andrzejewski T.M."/>
            <person name="Davidsen T.M."/>
            <person name="Wayne K.J."/>
            <person name="Tettelin H."/>
            <person name="Glass J.I."/>
            <person name="Rusch D."/>
            <person name="Podicherti R."/>
            <person name="Tsui H.-C.T."/>
            <person name="Winkler M.E."/>
        </authorList>
    </citation>
    <scope>NUCLEOTIDE SEQUENCE</scope>
</reference>
<evidence type="ECO:0008006" key="2">
    <source>
        <dbReference type="Google" id="ProtNLM"/>
    </source>
</evidence>
<dbReference type="PROSITE" id="PS51257">
    <property type="entry name" value="PROKAR_LIPOPROTEIN"/>
    <property type="match status" value="1"/>
</dbReference>
<dbReference type="EMBL" id="UINC01123331">
    <property type="protein sequence ID" value="SVC99732.1"/>
    <property type="molecule type" value="Genomic_DNA"/>
</dbReference>
<organism evidence="1">
    <name type="scientific">marine metagenome</name>
    <dbReference type="NCBI Taxonomy" id="408172"/>
    <lineage>
        <taxon>unclassified sequences</taxon>
        <taxon>metagenomes</taxon>
        <taxon>ecological metagenomes</taxon>
    </lineage>
</organism>
<sequence>MKQTLLLALIPLLSGCGFAFVKGPPSGWQEIQDVDALETRALIQPCTSSRTLVWVDAIAGVGGVASMFEYEVWGGSVEDYIGKLGYGLMGLAGGVGAIVGLTKVNDCRAFNARLLQERRGDEQASHEWLDELFPLPDLGVTGLDPVFGVPIN</sequence>
<dbReference type="AlphaFoldDB" id="A0A382RR21"/>
<proteinExistence type="predicted"/>
<gene>
    <name evidence="1" type="ORF">METZ01_LOCUS352586</name>
</gene>
<evidence type="ECO:0000313" key="1">
    <source>
        <dbReference type="EMBL" id="SVC99732.1"/>
    </source>
</evidence>
<name>A0A382RR21_9ZZZZ</name>